<organism evidence="1 2">
    <name type="scientific">Coniochaeta ligniaria NRRL 30616</name>
    <dbReference type="NCBI Taxonomy" id="1408157"/>
    <lineage>
        <taxon>Eukaryota</taxon>
        <taxon>Fungi</taxon>
        <taxon>Dikarya</taxon>
        <taxon>Ascomycota</taxon>
        <taxon>Pezizomycotina</taxon>
        <taxon>Sordariomycetes</taxon>
        <taxon>Sordariomycetidae</taxon>
        <taxon>Coniochaetales</taxon>
        <taxon>Coniochaetaceae</taxon>
        <taxon>Coniochaeta</taxon>
    </lineage>
</organism>
<evidence type="ECO:0000313" key="1">
    <source>
        <dbReference type="EMBL" id="OIW34842.1"/>
    </source>
</evidence>
<dbReference type="AlphaFoldDB" id="A0A1J7K3T4"/>
<dbReference type="EMBL" id="KV875093">
    <property type="protein sequence ID" value="OIW34842.1"/>
    <property type="molecule type" value="Genomic_DNA"/>
</dbReference>
<accession>A0A1J7K3T4</accession>
<name>A0A1J7K3T4_9PEZI</name>
<sequence length="401" mass="42305">MIFYGAAVFPLAECAPALKPLIEDRGSCNADNLLRLLRTPTNLPEALPFCSSYLHIPACTKVVGTVTPTGTQYSTIVDTISPTATSLTTEVDSIEPTETLSTTDVSTNTDYVTVTSQATTVTTVVVPAAARRAVKTPLAQRVTETYDASRISSACACLTIPYSVSSVTATAEPVTVTLTVDTTTTAPEVTNVNTILTTTTLPEVTQIVTVDSTTDIAVTTTVVSVVTSTSTTQAGPAPTAFYLRLSDGSYIVNRNENPTNNGAGASQVWVVSQDASTATTFKLTAEGYLSIVKPGTAYTNAPVGQESANWVVFNHPSVAYEAVYMNKLASVNGCTTCVAVKFLQTTDAQGTAWITPNPASINKSFWTCNFPNTAYGRGLYLSATQNSLYNCVAAQVYFSTV</sequence>
<gene>
    <name evidence="1" type="ORF">CONLIGDRAFT_626893</name>
</gene>
<proteinExistence type="predicted"/>
<evidence type="ECO:0000313" key="2">
    <source>
        <dbReference type="Proteomes" id="UP000182658"/>
    </source>
</evidence>
<keyword evidence="2" id="KW-1185">Reference proteome</keyword>
<reference evidence="1 2" key="1">
    <citation type="submission" date="2016-10" db="EMBL/GenBank/DDBJ databases">
        <title>Draft genome sequence of Coniochaeta ligniaria NRRL30616, a lignocellulolytic fungus for bioabatement of inhibitors in plant biomass hydrolysates.</title>
        <authorList>
            <consortium name="DOE Joint Genome Institute"/>
            <person name="Jimenez D.J."/>
            <person name="Hector R.E."/>
            <person name="Riley R."/>
            <person name="Sun H."/>
            <person name="Grigoriev I.V."/>
            <person name="Van Elsas J.D."/>
            <person name="Nichols N.N."/>
        </authorList>
    </citation>
    <scope>NUCLEOTIDE SEQUENCE [LARGE SCALE GENOMIC DNA]</scope>
    <source>
        <strain evidence="1 2">NRRL 30616</strain>
    </source>
</reference>
<dbReference type="InParanoid" id="A0A1J7K3T4"/>
<protein>
    <submittedName>
        <fullName evidence="1">Uncharacterized protein</fullName>
    </submittedName>
</protein>
<dbReference type="OrthoDB" id="10031947at2759"/>
<dbReference type="Proteomes" id="UP000182658">
    <property type="component" value="Unassembled WGS sequence"/>
</dbReference>